<keyword evidence="1" id="KW-0378">Hydrolase</keyword>
<dbReference type="EMBL" id="CP075546">
    <property type="protein sequence ID" value="QVV89774.1"/>
    <property type="molecule type" value="Genomic_DNA"/>
</dbReference>
<proteinExistence type="predicted"/>
<organism evidence="1 2">
    <name type="scientific">Methanospirillum purgamenti</name>
    <dbReference type="NCBI Taxonomy" id="2834276"/>
    <lineage>
        <taxon>Archaea</taxon>
        <taxon>Methanobacteriati</taxon>
        <taxon>Methanobacteriota</taxon>
        <taxon>Stenosarchaea group</taxon>
        <taxon>Methanomicrobia</taxon>
        <taxon>Methanomicrobiales</taxon>
        <taxon>Methanospirillaceae</taxon>
        <taxon>Methanospirillum</taxon>
    </lineage>
</organism>
<dbReference type="KEGG" id="mrtj:KHC33_04515"/>
<keyword evidence="2" id="KW-1185">Reference proteome</keyword>
<evidence type="ECO:0000313" key="1">
    <source>
        <dbReference type="EMBL" id="QVV89774.1"/>
    </source>
</evidence>
<dbReference type="GO" id="GO:0004386">
    <property type="term" value="F:helicase activity"/>
    <property type="evidence" value="ECO:0007669"/>
    <property type="project" value="UniProtKB-KW"/>
</dbReference>
<name>A0A8E7EK42_9EURY</name>
<dbReference type="Pfam" id="PF19131">
    <property type="entry name" value="DUF5814"/>
    <property type="match status" value="1"/>
</dbReference>
<gene>
    <name evidence="1" type="ORF">KHC33_04515</name>
</gene>
<keyword evidence="1" id="KW-0067">ATP-binding</keyword>
<dbReference type="InterPro" id="IPR043852">
    <property type="entry name" value="DUF5814"/>
</dbReference>
<dbReference type="Proteomes" id="UP000680656">
    <property type="component" value="Chromosome"/>
</dbReference>
<sequence>MIASRARLRYHRQIGKLIGYRLPEGAFHGATLEALLSIPYDSFDRSTREQIITFIKSFLSCKCQDNPFCGCPERKFVREIIELRESGLDHVQISQYLRDEFGIEIYAADILSYLEEAVHLLEAIQDVANQFQVPKMQELVELHIHAIEKGTPVIVDS</sequence>
<protein>
    <submittedName>
        <fullName evidence="1">RNA helicase</fullName>
    </submittedName>
</protein>
<keyword evidence="1" id="KW-0547">Nucleotide-binding</keyword>
<evidence type="ECO:0000313" key="2">
    <source>
        <dbReference type="Proteomes" id="UP000680656"/>
    </source>
</evidence>
<dbReference type="GeneID" id="65096421"/>
<dbReference type="AlphaFoldDB" id="A0A8E7EK42"/>
<reference evidence="1 2" key="1">
    <citation type="submission" date="2021-05" db="EMBL/GenBank/DDBJ databases">
        <title>A novel Methanospirillum isolate from a pyrite-forming mixed culture.</title>
        <authorList>
            <person name="Bunk B."/>
            <person name="Sproer C."/>
            <person name="Spring S."/>
            <person name="Pester M."/>
        </authorList>
    </citation>
    <scope>NUCLEOTIDE SEQUENCE [LARGE SCALE GENOMIC DNA]</scope>
    <source>
        <strain evidence="1 2">J.3.6.1-F.2.7.3</strain>
    </source>
</reference>
<keyword evidence="1" id="KW-0347">Helicase</keyword>
<accession>A0A8E7EK42</accession>
<dbReference type="RefSeq" id="WP_214420562.1">
    <property type="nucleotide sequence ID" value="NZ_CP075546.1"/>
</dbReference>